<dbReference type="InterPro" id="IPR001206">
    <property type="entry name" value="Diacylglycerol_kinase_cat_dom"/>
</dbReference>
<feature type="domain" description="DAGKc" evidence="1">
    <location>
        <begin position="7"/>
        <end position="140"/>
    </location>
</feature>
<evidence type="ECO:0000313" key="2">
    <source>
        <dbReference type="EMBL" id="TXK64313.1"/>
    </source>
</evidence>
<keyword evidence="3" id="KW-1185">Reference proteome</keyword>
<dbReference type="SUPFAM" id="SSF111331">
    <property type="entry name" value="NAD kinase/diacylglycerol kinase-like"/>
    <property type="match status" value="1"/>
</dbReference>
<dbReference type="Gene3D" id="2.60.200.40">
    <property type="match status" value="1"/>
</dbReference>
<dbReference type="InterPro" id="IPR016064">
    <property type="entry name" value="NAD/diacylglycerol_kinase_sf"/>
</dbReference>
<dbReference type="Proteomes" id="UP000321248">
    <property type="component" value="Unassembled WGS sequence"/>
</dbReference>
<dbReference type="AlphaFoldDB" id="A0A5C8KXK4"/>
<evidence type="ECO:0000259" key="1">
    <source>
        <dbReference type="PROSITE" id="PS50146"/>
    </source>
</evidence>
<evidence type="ECO:0000313" key="3">
    <source>
        <dbReference type="Proteomes" id="UP000321248"/>
    </source>
</evidence>
<dbReference type="EMBL" id="VRTS01000003">
    <property type="protein sequence ID" value="TXK64313.1"/>
    <property type="molecule type" value="Genomic_DNA"/>
</dbReference>
<comment type="caution">
    <text evidence="2">The sequence shown here is derived from an EMBL/GenBank/DDBJ whole genome shotgun (WGS) entry which is preliminary data.</text>
</comment>
<dbReference type="RefSeq" id="WP_147891125.1">
    <property type="nucleotide sequence ID" value="NZ_VRTS01000003.1"/>
</dbReference>
<dbReference type="InterPro" id="IPR017438">
    <property type="entry name" value="ATP-NAD_kinase_N"/>
</dbReference>
<keyword evidence="2" id="KW-0808">Transferase</keyword>
<keyword evidence="2" id="KW-0418">Kinase</keyword>
<dbReference type="PANTHER" id="PTHR12358:SF54">
    <property type="entry name" value="SPHINGOSINE KINASE RELATED PROTEIN"/>
    <property type="match status" value="1"/>
</dbReference>
<sequence>MTFSQPAPDAPFFVVINAASGHVDAEEVMACIGGIFDEAGRRHEFLQVLDPSQLSSTAEEAVKRAIAQGGVVVAAGGDGTLSAVAQAVHGRGPAYGVLPQGTFNYFGRVNGIPQELEKATRALLRARVQPVHVGRVNGRAFLVNASLGLYPQVLQDREKAKQQLGRNRWVAIYSGLRTLAGHVRQLSLEFEQGGKRRVLKSPTLFVGNNQLQLERIGIGEAAALDAGQLAGIVVRPTSFWALLWLALRGALGKLGDSDNVESFAFKRLSVSPHGARRAKVALDGEIQWLDTPLVFEVPEPLPLMLPLPEDRVEVE</sequence>
<accession>A0A5C8KXK4</accession>
<organism evidence="2 3">
    <name type="scientific">Alkalisalibacterium limincola</name>
    <dbReference type="NCBI Taxonomy" id="2699169"/>
    <lineage>
        <taxon>Bacteria</taxon>
        <taxon>Pseudomonadati</taxon>
        <taxon>Pseudomonadota</taxon>
        <taxon>Gammaproteobacteria</taxon>
        <taxon>Lysobacterales</taxon>
        <taxon>Lysobacteraceae</taxon>
        <taxon>Alkalisalibacterium</taxon>
    </lineage>
</organism>
<proteinExistence type="predicted"/>
<dbReference type="OrthoDB" id="142078at2"/>
<dbReference type="GO" id="GO:0016301">
    <property type="term" value="F:kinase activity"/>
    <property type="evidence" value="ECO:0007669"/>
    <property type="project" value="UniProtKB-KW"/>
</dbReference>
<dbReference type="PROSITE" id="PS50146">
    <property type="entry name" value="DAGK"/>
    <property type="match status" value="1"/>
</dbReference>
<protein>
    <submittedName>
        <fullName evidence="2">Diacylglycerol kinase</fullName>
    </submittedName>
</protein>
<name>A0A5C8KXK4_9GAMM</name>
<reference evidence="2 3" key="1">
    <citation type="submission" date="2019-08" db="EMBL/GenBank/DDBJ databases">
        <authorList>
            <person name="Karlyshev A.V."/>
        </authorList>
    </citation>
    <scope>NUCLEOTIDE SEQUENCE [LARGE SCALE GENOMIC DNA]</scope>
    <source>
        <strain evidence="2 3">Alg18-2.2</strain>
    </source>
</reference>
<dbReference type="SMART" id="SM00046">
    <property type="entry name" value="DAGKc"/>
    <property type="match status" value="1"/>
</dbReference>
<dbReference type="Pfam" id="PF00781">
    <property type="entry name" value="DAGK_cat"/>
    <property type="match status" value="1"/>
</dbReference>
<gene>
    <name evidence="2" type="ORF">FU658_05260</name>
</gene>
<dbReference type="Gene3D" id="3.40.50.10330">
    <property type="entry name" value="Probable inorganic polyphosphate/atp-NAD kinase, domain 1"/>
    <property type="match status" value="1"/>
</dbReference>
<dbReference type="InterPro" id="IPR050187">
    <property type="entry name" value="Lipid_Phosphate_FormReg"/>
</dbReference>
<dbReference type="PANTHER" id="PTHR12358">
    <property type="entry name" value="SPHINGOSINE KINASE"/>
    <property type="match status" value="1"/>
</dbReference>